<evidence type="ECO:0000256" key="1">
    <source>
        <dbReference type="SAM" id="MobiDB-lite"/>
    </source>
</evidence>
<sequence length="60" mass="7180">MGMGYMEFLHHWRGVWAKWTWHHPYIRIPTPARTTQSSVRPGRSAGNRYEPQNGYKQTKH</sequence>
<dbReference type="EnsemblMetazoa" id="Aqu2.1.36310_001">
    <property type="protein sequence ID" value="Aqu2.1.36310_001"/>
    <property type="gene ID" value="Aqu2.1.36310"/>
</dbReference>
<dbReference type="InParanoid" id="A0A1X7V7P7"/>
<feature type="region of interest" description="Disordered" evidence="1">
    <location>
        <begin position="30"/>
        <end position="60"/>
    </location>
</feature>
<reference evidence="2" key="1">
    <citation type="submission" date="2017-05" db="UniProtKB">
        <authorList>
            <consortium name="EnsemblMetazoa"/>
        </authorList>
    </citation>
    <scope>IDENTIFICATION</scope>
</reference>
<name>A0A1X7V7P7_AMPQE</name>
<accession>A0A1X7V7P7</accession>
<evidence type="ECO:0000313" key="2">
    <source>
        <dbReference type="EnsemblMetazoa" id="Aqu2.1.36310_001"/>
    </source>
</evidence>
<organism evidence="2">
    <name type="scientific">Amphimedon queenslandica</name>
    <name type="common">Sponge</name>
    <dbReference type="NCBI Taxonomy" id="400682"/>
    <lineage>
        <taxon>Eukaryota</taxon>
        <taxon>Metazoa</taxon>
        <taxon>Porifera</taxon>
        <taxon>Demospongiae</taxon>
        <taxon>Heteroscleromorpha</taxon>
        <taxon>Haplosclerida</taxon>
        <taxon>Niphatidae</taxon>
        <taxon>Amphimedon</taxon>
    </lineage>
</organism>
<proteinExistence type="predicted"/>
<protein>
    <submittedName>
        <fullName evidence="2">Uncharacterized protein</fullName>
    </submittedName>
</protein>
<dbReference type="AlphaFoldDB" id="A0A1X7V7P7"/>